<dbReference type="InterPro" id="IPR036291">
    <property type="entry name" value="NAD(P)-bd_dom_sf"/>
</dbReference>
<keyword evidence="4" id="KW-1185">Reference proteome</keyword>
<dbReference type="PANTHER" id="PTHR43833:SF7">
    <property type="entry name" value="KTR SYSTEM POTASSIUM UPTAKE PROTEIN C"/>
    <property type="match status" value="1"/>
</dbReference>
<dbReference type="PROSITE" id="PS51201">
    <property type="entry name" value="RCK_N"/>
    <property type="match status" value="1"/>
</dbReference>
<dbReference type="Proteomes" id="UP000198656">
    <property type="component" value="Unassembled WGS sequence"/>
</dbReference>
<evidence type="ECO:0000313" key="3">
    <source>
        <dbReference type="EMBL" id="SDG28136.1"/>
    </source>
</evidence>
<dbReference type="PANTHER" id="PTHR43833">
    <property type="entry name" value="POTASSIUM CHANNEL PROTEIN 2-RELATED-RELATED"/>
    <property type="match status" value="1"/>
</dbReference>
<dbReference type="InterPro" id="IPR050721">
    <property type="entry name" value="Trk_Ktr_HKT_K-transport"/>
</dbReference>
<dbReference type="OrthoDB" id="9776294at2"/>
<dbReference type="Pfam" id="PF02254">
    <property type="entry name" value="TrkA_N"/>
    <property type="match status" value="1"/>
</dbReference>
<dbReference type="InterPro" id="IPR036721">
    <property type="entry name" value="RCK_C_sf"/>
</dbReference>
<reference evidence="4" key="1">
    <citation type="submission" date="2016-10" db="EMBL/GenBank/DDBJ databases">
        <authorList>
            <person name="Varghese N."/>
            <person name="Submissions S."/>
        </authorList>
    </citation>
    <scope>NUCLEOTIDE SEQUENCE [LARGE SCALE GENOMIC DNA]</scope>
    <source>
        <strain evidence="4">DSM 8344</strain>
    </source>
</reference>
<organism evidence="3 4">
    <name type="scientific">Desulfosporosinus hippei DSM 8344</name>
    <dbReference type="NCBI Taxonomy" id="1121419"/>
    <lineage>
        <taxon>Bacteria</taxon>
        <taxon>Bacillati</taxon>
        <taxon>Bacillota</taxon>
        <taxon>Clostridia</taxon>
        <taxon>Eubacteriales</taxon>
        <taxon>Desulfitobacteriaceae</taxon>
        <taxon>Desulfosporosinus</taxon>
    </lineage>
</organism>
<dbReference type="STRING" id="1121419.SAMN05443529_10230"/>
<protein>
    <submittedName>
        <fullName evidence="3">Trk system potassium uptake protein TrkA</fullName>
    </submittedName>
</protein>
<dbReference type="SUPFAM" id="SSF116726">
    <property type="entry name" value="TrkA C-terminal domain-like"/>
    <property type="match status" value="1"/>
</dbReference>
<dbReference type="Gene3D" id="3.30.70.1450">
    <property type="entry name" value="Regulator of K+ conductance, C-terminal domain"/>
    <property type="match status" value="1"/>
</dbReference>
<dbReference type="Pfam" id="PF02080">
    <property type="entry name" value="TrkA_C"/>
    <property type="match status" value="1"/>
</dbReference>
<dbReference type="GO" id="GO:0006813">
    <property type="term" value="P:potassium ion transport"/>
    <property type="evidence" value="ECO:0007669"/>
    <property type="project" value="InterPro"/>
</dbReference>
<dbReference type="Gene3D" id="3.40.50.720">
    <property type="entry name" value="NAD(P)-binding Rossmann-like Domain"/>
    <property type="match status" value="1"/>
</dbReference>
<name>A0A1G7SYG9_9FIRM</name>
<evidence type="ECO:0000259" key="1">
    <source>
        <dbReference type="PROSITE" id="PS51201"/>
    </source>
</evidence>
<dbReference type="PROSITE" id="PS51202">
    <property type="entry name" value="RCK_C"/>
    <property type="match status" value="1"/>
</dbReference>
<proteinExistence type="predicted"/>
<feature type="domain" description="RCK N-terminal" evidence="1">
    <location>
        <begin position="2"/>
        <end position="118"/>
    </location>
</feature>
<gene>
    <name evidence="3" type="ORF">SAMN05443529_10230</name>
</gene>
<feature type="domain" description="RCK C-terminal" evidence="2">
    <location>
        <begin position="135"/>
        <end position="216"/>
    </location>
</feature>
<dbReference type="EMBL" id="FNCP01000002">
    <property type="protein sequence ID" value="SDG28136.1"/>
    <property type="molecule type" value="Genomic_DNA"/>
</dbReference>
<dbReference type="SUPFAM" id="SSF51735">
    <property type="entry name" value="NAD(P)-binding Rossmann-fold domains"/>
    <property type="match status" value="1"/>
</dbReference>
<dbReference type="RefSeq" id="WP_092329219.1">
    <property type="nucleotide sequence ID" value="NZ_FNCP01000002.1"/>
</dbReference>
<dbReference type="InterPro" id="IPR006037">
    <property type="entry name" value="RCK_C"/>
</dbReference>
<sequence>MRKQFVVIGLGRFGTSVAKTLTSLGHEVLALDKNEQAVQSVMQDVTQAVQADAREEDTLRGLGVRNLDVGVVAIGDDLEANILITLMLKEMGIPYVVAKAQSVQHGKVLEKIGADKIVYPEQDMGIRLANNFIRTNVMDFIELSLDYSIFEIIAPSKFVNQTLGKLNLRAVYKINVMAIKKSKEEIVIAPGANAVVEEKDVLVIVCNKKALSKLPD</sequence>
<dbReference type="AlphaFoldDB" id="A0A1G7SYG9"/>
<evidence type="ECO:0000259" key="2">
    <source>
        <dbReference type="PROSITE" id="PS51202"/>
    </source>
</evidence>
<dbReference type="GO" id="GO:0008324">
    <property type="term" value="F:monoatomic cation transmembrane transporter activity"/>
    <property type="evidence" value="ECO:0007669"/>
    <property type="project" value="InterPro"/>
</dbReference>
<accession>A0A1G7SYG9</accession>
<evidence type="ECO:0000313" key="4">
    <source>
        <dbReference type="Proteomes" id="UP000198656"/>
    </source>
</evidence>
<dbReference type="InterPro" id="IPR003148">
    <property type="entry name" value="RCK_N"/>
</dbReference>